<accession>A0A3A8JRX6</accession>
<keyword evidence="4" id="KW-1185">Reference proteome</keyword>
<dbReference type="InterPro" id="IPR041173">
    <property type="entry name" value="LodA_C"/>
</dbReference>
<evidence type="ECO:0000259" key="2">
    <source>
        <dbReference type="Pfam" id="PF18417"/>
    </source>
</evidence>
<dbReference type="AlphaFoldDB" id="A0A3A8JRX6"/>
<evidence type="ECO:0000313" key="3">
    <source>
        <dbReference type="EMBL" id="RKG97935.1"/>
    </source>
</evidence>
<evidence type="ECO:0000259" key="1">
    <source>
        <dbReference type="Pfam" id="PF17990"/>
    </source>
</evidence>
<reference evidence="4" key="1">
    <citation type="submission" date="2018-09" db="EMBL/GenBank/DDBJ databases">
        <authorList>
            <person name="Livingstone P.G."/>
            <person name="Whitworth D.E."/>
        </authorList>
    </citation>
    <scope>NUCLEOTIDE SEQUENCE [LARGE SCALE GENOMIC DNA]</scope>
    <source>
        <strain evidence="4">CA043D</strain>
    </source>
</reference>
<sequence>MPMSPTYRIHPAIGIARVGNSEDYYLGPVSAGGLPLEQDGQREVKTFRDGQGAIRRQAARFQVFVYDDASPHGRPVTLGQDNVQDVQWTVHVANKKAAWYEFQQLTGVDGKHDGQPLRNPRTPVGMRNGLIIDPGPRTVAARGNGGLPSQSSFDAAHAPQGYPVNFPATGLVPENSDITTLGQLSVDSQGRMDFRGGYGRSGSSTRWMVTTALLNTVNTTSSSQPNYLPPSAVAGLRQIADIGYATEAAFKAAIIGIFGEHVGTYLAQDVEAIAYEQPRIDTYANNNFWWDDTSDGPVTARVILQGGTSVEVTPAWVMVAPPSYAPQILNMVTLYDTIYDALVRARNLAPDLYGANGFNPGYVPNFQAEIRPILARPAVYQWVANINSQGTAGHDGVVQPSGAPSNFFGYLRQPGHENDPTPALMPKLAGDDPLQGEPNVIPSPSSKYLTLTRTQYFLLQQFSKQLYSKDPPPASTVGPGEALDRAVLENCVGGPFCPGIEMTWLCRDPAIYEEPFRIKPMPPTGNAGLRWDTEPTAGHGLQPGDATKYMALPWQADFNECSNQTTDYTNLWWWPAQRPYFVSYMDGGQVKQDYWTRPYGANFVKDETMVFNWKDLGFILRQSGTGAQFLEVERRPLEHSDGTA</sequence>
<organism evidence="3 4">
    <name type="scientific">Corallococcus carmarthensis</name>
    <dbReference type="NCBI Taxonomy" id="2316728"/>
    <lineage>
        <taxon>Bacteria</taxon>
        <taxon>Pseudomonadati</taxon>
        <taxon>Myxococcota</taxon>
        <taxon>Myxococcia</taxon>
        <taxon>Myxococcales</taxon>
        <taxon>Cystobacterineae</taxon>
        <taxon>Myxococcaceae</taxon>
        <taxon>Corallococcus</taxon>
    </lineage>
</organism>
<proteinExistence type="predicted"/>
<dbReference type="EMBL" id="RAWE01000158">
    <property type="protein sequence ID" value="RKG97935.1"/>
    <property type="molecule type" value="Genomic_DNA"/>
</dbReference>
<comment type="caution">
    <text evidence="3">The sequence shown here is derived from an EMBL/GenBank/DDBJ whole genome shotgun (WGS) entry which is preliminary data.</text>
</comment>
<dbReference type="Proteomes" id="UP000268313">
    <property type="component" value="Unassembled WGS sequence"/>
</dbReference>
<dbReference type="Pfam" id="PF17990">
    <property type="entry name" value="LodA_N"/>
    <property type="match status" value="2"/>
</dbReference>
<evidence type="ECO:0008006" key="5">
    <source>
        <dbReference type="Google" id="ProtNLM"/>
    </source>
</evidence>
<dbReference type="InterPro" id="IPR041168">
    <property type="entry name" value="LodA_N"/>
</dbReference>
<protein>
    <recommendedName>
        <fullName evidence="5">L-lysine 6-oxidase</fullName>
    </recommendedName>
</protein>
<gene>
    <name evidence="3" type="ORF">D7X32_31175</name>
</gene>
<feature type="domain" description="L-Lysine epsilon oxidase N-terminal" evidence="1">
    <location>
        <begin position="10"/>
        <end position="208"/>
    </location>
</feature>
<dbReference type="Pfam" id="PF18417">
    <property type="entry name" value="LodA_C"/>
    <property type="match status" value="1"/>
</dbReference>
<feature type="domain" description="L-Lysine epsilon oxidase N-terminal" evidence="1">
    <location>
        <begin position="275"/>
        <end position="319"/>
    </location>
</feature>
<feature type="domain" description="L-lysine epsilon oxidase C-terminal" evidence="2">
    <location>
        <begin position="443"/>
        <end position="570"/>
    </location>
</feature>
<evidence type="ECO:0000313" key="4">
    <source>
        <dbReference type="Proteomes" id="UP000268313"/>
    </source>
</evidence>
<name>A0A3A8JRX6_9BACT</name>